<sequence>MVDHVDRQLETAFGVMLTLLFAGRLKNWLLEEGGVVVTEAMAAEVALQRGLLGLEEEEQGRSRLVFMHGSVIPSLEFWRQLVLLMPSVTQVTLSDIQGAATVAMHKCQATRL</sequence>
<dbReference type="AlphaFoldDB" id="A0A699Z112"/>
<accession>A0A699Z112</accession>
<reference evidence="1 2" key="1">
    <citation type="submission" date="2020-02" db="EMBL/GenBank/DDBJ databases">
        <title>Draft genome sequence of Haematococcus lacustris strain NIES-144.</title>
        <authorList>
            <person name="Morimoto D."/>
            <person name="Nakagawa S."/>
            <person name="Yoshida T."/>
            <person name="Sawayama S."/>
        </authorList>
    </citation>
    <scope>NUCLEOTIDE SEQUENCE [LARGE SCALE GENOMIC DNA]</scope>
    <source>
        <strain evidence="1 2">NIES-144</strain>
    </source>
</reference>
<proteinExistence type="predicted"/>
<name>A0A699Z112_HAELA</name>
<dbReference type="Proteomes" id="UP000485058">
    <property type="component" value="Unassembled WGS sequence"/>
</dbReference>
<evidence type="ECO:0000313" key="2">
    <source>
        <dbReference type="Proteomes" id="UP000485058"/>
    </source>
</evidence>
<gene>
    <name evidence="1" type="ORF">HaLaN_11634</name>
</gene>
<keyword evidence="2" id="KW-1185">Reference proteome</keyword>
<evidence type="ECO:0000313" key="1">
    <source>
        <dbReference type="EMBL" id="GFH15410.1"/>
    </source>
</evidence>
<comment type="caution">
    <text evidence="1">The sequence shown here is derived from an EMBL/GenBank/DDBJ whole genome shotgun (WGS) entry which is preliminary data.</text>
</comment>
<organism evidence="1 2">
    <name type="scientific">Haematococcus lacustris</name>
    <name type="common">Green alga</name>
    <name type="synonym">Haematococcus pluvialis</name>
    <dbReference type="NCBI Taxonomy" id="44745"/>
    <lineage>
        <taxon>Eukaryota</taxon>
        <taxon>Viridiplantae</taxon>
        <taxon>Chlorophyta</taxon>
        <taxon>core chlorophytes</taxon>
        <taxon>Chlorophyceae</taxon>
        <taxon>CS clade</taxon>
        <taxon>Chlamydomonadales</taxon>
        <taxon>Haematococcaceae</taxon>
        <taxon>Haematococcus</taxon>
    </lineage>
</organism>
<dbReference type="EMBL" id="BLLF01000846">
    <property type="protein sequence ID" value="GFH15410.1"/>
    <property type="molecule type" value="Genomic_DNA"/>
</dbReference>
<protein>
    <submittedName>
        <fullName evidence="1">Uncharacterized protein</fullName>
    </submittedName>
</protein>